<accession>A0A2P6NR89</accession>
<evidence type="ECO:0000313" key="2">
    <source>
        <dbReference type="Proteomes" id="UP000241769"/>
    </source>
</evidence>
<dbReference type="Proteomes" id="UP000241769">
    <property type="component" value="Unassembled WGS sequence"/>
</dbReference>
<dbReference type="InParanoid" id="A0A2P6NR89"/>
<protein>
    <submittedName>
        <fullName evidence="1">Uncharacterized protein</fullName>
    </submittedName>
</protein>
<reference evidence="1 2" key="1">
    <citation type="journal article" date="2018" name="Genome Biol. Evol.">
        <title>Multiple Roots of Fruiting Body Formation in Amoebozoa.</title>
        <authorList>
            <person name="Hillmann F."/>
            <person name="Forbes G."/>
            <person name="Novohradska S."/>
            <person name="Ferling I."/>
            <person name="Riege K."/>
            <person name="Groth M."/>
            <person name="Westermann M."/>
            <person name="Marz M."/>
            <person name="Spaller T."/>
            <person name="Winckler T."/>
            <person name="Schaap P."/>
            <person name="Glockner G."/>
        </authorList>
    </citation>
    <scope>NUCLEOTIDE SEQUENCE [LARGE SCALE GENOMIC DNA]</scope>
    <source>
        <strain evidence="1 2">Jena</strain>
    </source>
</reference>
<evidence type="ECO:0000313" key="1">
    <source>
        <dbReference type="EMBL" id="PRP86476.1"/>
    </source>
</evidence>
<dbReference type="EMBL" id="MDYQ01000030">
    <property type="protein sequence ID" value="PRP86476.1"/>
    <property type="molecule type" value="Genomic_DNA"/>
</dbReference>
<gene>
    <name evidence="1" type="ORF">PROFUN_05258</name>
</gene>
<name>A0A2P6NR89_9EUKA</name>
<organism evidence="1 2">
    <name type="scientific">Planoprotostelium fungivorum</name>
    <dbReference type="NCBI Taxonomy" id="1890364"/>
    <lineage>
        <taxon>Eukaryota</taxon>
        <taxon>Amoebozoa</taxon>
        <taxon>Evosea</taxon>
        <taxon>Variosea</taxon>
        <taxon>Cavosteliida</taxon>
        <taxon>Cavosteliaceae</taxon>
        <taxon>Planoprotostelium</taxon>
    </lineage>
</organism>
<sequence length="85" mass="9414">MPLLSFDLYSIASHQKTITKRAIVNGKRKIAVEALRRHTKRIRDMMIPATPISDVGLQLSALETISIHSLTLEMKGGGAKKDTNE</sequence>
<dbReference type="AlphaFoldDB" id="A0A2P6NR89"/>
<proteinExistence type="predicted"/>
<keyword evidence="2" id="KW-1185">Reference proteome</keyword>
<comment type="caution">
    <text evidence="1">The sequence shown here is derived from an EMBL/GenBank/DDBJ whole genome shotgun (WGS) entry which is preliminary data.</text>
</comment>